<name>A0A1Y2G2D1_9BASI</name>
<dbReference type="PANTHER" id="PTHR46644:SF2">
    <property type="entry name" value="DNA REPAIR PROTEIN XRCC2"/>
    <property type="match status" value="1"/>
</dbReference>
<dbReference type="InterPro" id="IPR030547">
    <property type="entry name" value="XRCC2"/>
</dbReference>
<gene>
    <name evidence="1" type="ORF">BCR35DRAFT_286458</name>
</gene>
<dbReference type="GO" id="GO:0042148">
    <property type="term" value="P:DNA strand invasion"/>
    <property type="evidence" value="ECO:0007669"/>
    <property type="project" value="TreeGrafter"/>
</dbReference>
<dbReference type="InParanoid" id="A0A1Y2G2D1"/>
<dbReference type="InterPro" id="IPR027417">
    <property type="entry name" value="P-loop_NTPase"/>
</dbReference>
<sequence>MQRVSLRFCSLASSEETDHDVVRSPGVRLRCSLNLRLALCPFRRPQLIVDPATLLSGIKSQSALHLSSSARWSTCNSPSYISGLDSLFDEGTPLRRGDIVELQGVTGSGKTQLLLYLSMTAILPRRCGTTQVGGKEAMVAWLDCTLRFDIRKLAGMCRGHLKNMLGEVDEKVLDREVDKCLKRFVLFEPSSMLELAATVQRLPEWYKENGKEEIGYFMIEGMSEFAWADMYATELLTKLSATTNYTPSTAPTPGHSLRLLVAALSRLRSSLAPITFVSQWVFRPSSVTRYSTTAPGDTNQQGLPFYAPHLAPSTGWPSIDRSARYTNTSDDPLAPPSTIPGTNLPSFTFNYHITCHPPSLRVMRQGITMVEAFESRSDGRGEGSEGFRCVLKERGGREVGMWEWEVTSEGGVIA</sequence>
<dbReference type="PANTHER" id="PTHR46644">
    <property type="entry name" value="DNA REPAIR PROTEIN XRCC2"/>
    <property type="match status" value="1"/>
</dbReference>
<dbReference type="GO" id="GO:0033063">
    <property type="term" value="C:Rad51B-Rad51C-Rad51D-XRCC2 complex"/>
    <property type="evidence" value="ECO:0007669"/>
    <property type="project" value="InterPro"/>
</dbReference>
<dbReference type="GO" id="GO:0000400">
    <property type="term" value="F:four-way junction DNA binding"/>
    <property type="evidence" value="ECO:0007669"/>
    <property type="project" value="TreeGrafter"/>
</dbReference>
<dbReference type="SUPFAM" id="SSF52540">
    <property type="entry name" value="P-loop containing nucleoside triphosphate hydrolases"/>
    <property type="match status" value="1"/>
</dbReference>
<dbReference type="Gene3D" id="3.40.50.300">
    <property type="entry name" value="P-loop containing nucleotide triphosphate hydrolases"/>
    <property type="match status" value="1"/>
</dbReference>
<keyword evidence="2" id="KW-1185">Reference proteome</keyword>
<evidence type="ECO:0008006" key="3">
    <source>
        <dbReference type="Google" id="ProtNLM"/>
    </source>
</evidence>
<evidence type="ECO:0000313" key="1">
    <source>
        <dbReference type="EMBL" id="ORY91518.1"/>
    </source>
</evidence>
<dbReference type="AlphaFoldDB" id="A0A1Y2G2D1"/>
<reference evidence="1 2" key="1">
    <citation type="submission" date="2016-07" db="EMBL/GenBank/DDBJ databases">
        <title>Pervasive Adenine N6-methylation of Active Genes in Fungi.</title>
        <authorList>
            <consortium name="DOE Joint Genome Institute"/>
            <person name="Mondo S.J."/>
            <person name="Dannebaum R.O."/>
            <person name="Kuo R.C."/>
            <person name="Labutti K."/>
            <person name="Haridas S."/>
            <person name="Kuo A."/>
            <person name="Salamov A."/>
            <person name="Ahrendt S.R."/>
            <person name="Lipzen A."/>
            <person name="Sullivan W."/>
            <person name="Andreopoulos W.B."/>
            <person name="Clum A."/>
            <person name="Lindquist E."/>
            <person name="Daum C."/>
            <person name="Ramamoorthy G.K."/>
            <person name="Gryganskyi A."/>
            <person name="Culley D."/>
            <person name="Magnuson J.K."/>
            <person name="James T.Y."/>
            <person name="O'Malley M.A."/>
            <person name="Stajich J.E."/>
            <person name="Spatafora J.W."/>
            <person name="Visel A."/>
            <person name="Grigoriev I.V."/>
        </authorList>
    </citation>
    <scope>NUCLEOTIDE SEQUENCE [LARGE SCALE GENOMIC DNA]</scope>
    <source>
        <strain evidence="1 2">62-1032</strain>
    </source>
</reference>
<dbReference type="GO" id="GO:0000724">
    <property type="term" value="P:double-strand break repair via homologous recombination"/>
    <property type="evidence" value="ECO:0007669"/>
    <property type="project" value="InterPro"/>
</dbReference>
<proteinExistence type="predicted"/>
<dbReference type="STRING" id="106004.A0A1Y2G2D1"/>
<comment type="caution">
    <text evidence="1">The sequence shown here is derived from an EMBL/GenBank/DDBJ whole genome shotgun (WGS) entry which is preliminary data.</text>
</comment>
<accession>A0A1Y2G2D1</accession>
<dbReference type="EMBL" id="MCGR01000002">
    <property type="protein sequence ID" value="ORY91518.1"/>
    <property type="molecule type" value="Genomic_DNA"/>
</dbReference>
<organism evidence="1 2">
    <name type="scientific">Leucosporidium creatinivorum</name>
    <dbReference type="NCBI Taxonomy" id="106004"/>
    <lineage>
        <taxon>Eukaryota</taxon>
        <taxon>Fungi</taxon>
        <taxon>Dikarya</taxon>
        <taxon>Basidiomycota</taxon>
        <taxon>Pucciniomycotina</taxon>
        <taxon>Microbotryomycetes</taxon>
        <taxon>Leucosporidiales</taxon>
        <taxon>Leucosporidium</taxon>
    </lineage>
</organism>
<dbReference type="OrthoDB" id="420422at2759"/>
<evidence type="ECO:0000313" key="2">
    <source>
        <dbReference type="Proteomes" id="UP000193467"/>
    </source>
</evidence>
<dbReference type="GO" id="GO:0005657">
    <property type="term" value="C:replication fork"/>
    <property type="evidence" value="ECO:0007669"/>
    <property type="project" value="InterPro"/>
</dbReference>
<dbReference type="Proteomes" id="UP000193467">
    <property type="component" value="Unassembled WGS sequence"/>
</dbReference>
<dbReference type="GO" id="GO:0005815">
    <property type="term" value="C:microtubule organizing center"/>
    <property type="evidence" value="ECO:0007669"/>
    <property type="project" value="TreeGrafter"/>
</dbReference>
<protein>
    <recommendedName>
        <fullName evidence="3">P-loop containing nucleoside triphosphate hydrolase protein</fullName>
    </recommendedName>
</protein>